<dbReference type="InterPro" id="IPR045517">
    <property type="entry name" value="Glyoxalase_8"/>
</dbReference>
<evidence type="ECO:0000313" key="3">
    <source>
        <dbReference type="Proteomes" id="UP001174932"/>
    </source>
</evidence>
<reference evidence="2" key="2">
    <citation type="submission" date="2023-07" db="EMBL/GenBank/DDBJ databases">
        <authorList>
            <person name="Shen H."/>
        </authorList>
    </citation>
    <scope>NUCLEOTIDE SEQUENCE</scope>
    <source>
        <strain evidence="2">TNR-22</strain>
    </source>
</reference>
<dbReference type="Pfam" id="PF20066">
    <property type="entry name" value="Glyoxalase_8"/>
    <property type="match status" value="1"/>
</dbReference>
<keyword evidence="3" id="KW-1185">Reference proteome</keyword>
<evidence type="ECO:0000259" key="1">
    <source>
        <dbReference type="Pfam" id="PF20066"/>
    </source>
</evidence>
<gene>
    <name evidence="2" type="ORF">Q4481_15930</name>
</gene>
<dbReference type="Proteomes" id="UP001174932">
    <property type="component" value="Unassembled WGS sequence"/>
</dbReference>
<dbReference type="RefSeq" id="WP_304377394.1">
    <property type="nucleotide sequence ID" value="NZ_JAUOZU010000011.1"/>
</dbReference>
<sequence length="146" mass="16118">MAHMATLPSLEALKEQAKRLRETLARQGSEINHSKALELLAGQFGFRDWNTLHAAVGNRPPKPVLAIGSKVSGHYLGQAFTGEIIAIQALTSVHGKYRVTFDFDEPVDVVTFESFSAYRKRVTVTLDEDGRTVEKTSNGRPHMVLA</sequence>
<reference evidence="2" key="1">
    <citation type="journal article" date="2015" name="Int. J. Syst. Evol. Microbiol.">
        <title>Rhizobium alvei sp. nov., isolated from a freshwater river.</title>
        <authorList>
            <person name="Sheu S.Y."/>
            <person name="Huang H.W."/>
            <person name="Young C.C."/>
            <person name="Chen W.M."/>
        </authorList>
    </citation>
    <scope>NUCLEOTIDE SEQUENCE</scope>
    <source>
        <strain evidence="2">TNR-22</strain>
    </source>
</reference>
<evidence type="ECO:0000313" key="2">
    <source>
        <dbReference type="EMBL" id="MDO6965457.1"/>
    </source>
</evidence>
<organism evidence="2 3">
    <name type="scientific">Rhizobium alvei</name>
    <dbReference type="NCBI Taxonomy" id="1132659"/>
    <lineage>
        <taxon>Bacteria</taxon>
        <taxon>Pseudomonadati</taxon>
        <taxon>Pseudomonadota</taxon>
        <taxon>Alphaproteobacteria</taxon>
        <taxon>Hyphomicrobiales</taxon>
        <taxon>Rhizobiaceae</taxon>
        <taxon>Rhizobium/Agrobacterium group</taxon>
        <taxon>Rhizobium</taxon>
    </lineage>
</organism>
<comment type="caution">
    <text evidence="2">The sequence shown here is derived from an EMBL/GenBank/DDBJ whole genome shotgun (WGS) entry which is preliminary data.</text>
</comment>
<name>A0ABT8YP44_9HYPH</name>
<dbReference type="EMBL" id="JAUOZU010000011">
    <property type="protein sequence ID" value="MDO6965457.1"/>
    <property type="molecule type" value="Genomic_DNA"/>
</dbReference>
<protein>
    <submittedName>
        <fullName evidence="2">Glyoxalase superfamily protein</fullName>
    </submittedName>
</protein>
<proteinExistence type="predicted"/>
<accession>A0ABT8YP44</accession>
<feature type="domain" description="Glyoxalase-related protein" evidence="1">
    <location>
        <begin position="6"/>
        <end position="145"/>
    </location>
</feature>